<evidence type="ECO:0000313" key="1">
    <source>
        <dbReference type="EMBL" id="KAI3706299.1"/>
    </source>
</evidence>
<reference evidence="2" key="1">
    <citation type="journal article" date="2022" name="Mol. Ecol. Resour.">
        <title>The genomes of chicory, endive, great burdock and yacon provide insights into Asteraceae palaeo-polyploidization history and plant inulin production.</title>
        <authorList>
            <person name="Fan W."/>
            <person name="Wang S."/>
            <person name="Wang H."/>
            <person name="Wang A."/>
            <person name="Jiang F."/>
            <person name="Liu H."/>
            <person name="Zhao H."/>
            <person name="Xu D."/>
            <person name="Zhang Y."/>
        </authorList>
    </citation>
    <scope>NUCLEOTIDE SEQUENCE [LARGE SCALE GENOMIC DNA]</scope>
    <source>
        <strain evidence="2">cv. Niubang</strain>
    </source>
</reference>
<dbReference type="EMBL" id="CM042054">
    <property type="protein sequence ID" value="KAI3706299.1"/>
    <property type="molecule type" value="Genomic_DNA"/>
</dbReference>
<evidence type="ECO:0000313" key="2">
    <source>
        <dbReference type="Proteomes" id="UP001055879"/>
    </source>
</evidence>
<name>A0ACB9A9J4_ARCLA</name>
<protein>
    <submittedName>
        <fullName evidence="1">Uncharacterized protein</fullName>
    </submittedName>
</protein>
<accession>A0ACB9A9J4</accession>
<gene>
    <name evidence="1" type="ORF">L6452_23935</name>
</gene>
<keyword evidence="2" id="KW-1185">Reference proteome</keyword>
<proteinExistence type="predicted"/>
<comment type="caution">
    <text evidence="1">The sequence shown here is derived from an EMBL/GenBank/DDBJ whole genome shotgun (WGS) entry which is preliminary data.</text>
</comment>
<reference evidence="1 2" key="2">
    <citation type="journal article" date="2022" name="Mol. Ecol. Resour.">
        <title>The genomes of chicory, endive, great burdock and yacon provide insights into Asteraceae paleo-polyploidization history and plant inulin production.</title>
        <authorList>
            <person name="Fan W."/>
            <person name="Wang S."/>
            <person name="Wang H."/>
            <person name="Wang A."/>
            <person name="Jiang F."/>
            <person name="Liu H."/>
            <person name="Zhao H."/>
            <person name="Xu D."/>
            <person name="Zhang Y."/>
        </authorList>
    </citation>
    <scope>NUCLEOTIDE SEQUENCE [LARGE SCALE GENOMIC DNA]</scope>
    <source>
        <strain evidence="2">cv. Niubang</strain>
    </source>
</reference>
<sequence>MATITQLLIFFILIINSIPIPSFSCPLHHKQALLHFKSTLLNTHPTSYYYNLYESWSPNSDCCSWNLVNCSKTRTRVITKLDLSAAIPSLDSRSSDILTPLFHIRSLKLLDISFNHLVGEIPGDGFGNLTQLVHLDMSWNRFNGSIPNQIFGLTNLRYLKMSWNSFEGNLGSKLGGSFWNLTSLRVLALDNNMLSGMILSPEVGKLQYLETLDLTTNAFNGKIPEEIGNLTKLREFYLAENRFIGGIPCSIANMKDLEVVDLSENLFSMQIPTAIGRLPNMTTLRLHNNQFMGPIPSSIRNLSKLEILWLQNNKLTGEIPIGLFKIRTLTRLFIGGNGNKLIWDNKAKVVPSGNLTEIFMPSCGISGQIPDWISSNTGLNHLDLSGNKLEGRFPYWLAQMDIRSIVLYNNKLSGSIPPRLFESTSLKTLQLSNNNFSGELPANIGNAKNMWILMLSRNNFSGKLPRSMSNLHNLRLLDLSRNKLSGDNFPDFTKKYSSGIPLSDPIPRLSYVDLSYNEFSGRIPTTFSTRIQVLCLGGNKFSGNLPWKLTTLVRLRHLDLHDNDITGYFQDVLPQIPDLQVLVLRNNFFEGFIPTTISNFTNLRILDLSGNKLTGSIPQEIANLTRMIESPVHMSTSDKIFDVFSNFVILEDDYDTIHVDIEDLIVNWKNYFQGLSSDSLGIYSFLDLSNNRLSGEIPALLGNLKGLKVLNVSHNNISGHIPVSLGNLKGIESLDLSHNKISGSIPQSLGKLGELTILDVSNNKLTGKIPRGGQMDTMNEVKYFANNNRLCGMQIKIKCTEDIPPSEEGREEEDDEKLSWIFWEGTWIGFPIGFFSSILIMGYSLNFLLLFKFW</sequence>
<organism evidence="1 2">
    <name type="scientific">Arctium lappa</name>
    <name type="common">Greater burdock</name>
    <name type="synonym">Lappa major</name>
    <dbReference type="NCBI Taxonomy" id="4217"/>
    <lineage>
        <taxon>Eukaryota</taxon>
        <taxon>Viridiplantae</taxon>
        <taxon>Streptophyta</taxon>
        <taxon>Embryophyta</taxon>
        <taxon>Tracheophyta</taxon>
        <taxon>Spermatophyta</taxon>
        <taxon>Magnoliopsida</taxon>
        <taxon>eudicotyledons</taxon>
        <taxon>Gunneridae</taxon>
        <taxon>Pentapetalae</taxon>
        <taxon>asterids</taxon>
        <taxon>campanulids</taxon>
        <taxon>Asterales</taxon>
        <taxon>Asteraceae</taxon>
        <taxon>Carduoideae</taxon>
        <taxon>Cardueae</taxon>
        <taxon>Arctiinae</taxon>
        <taxon>Arctium</taxon>
    </lineage>
</organism>
<dbReference type="Proteomes" id="UP001055879">
    <property type="component" value="Linkage Group LG08"/>
</dbReference>